<sequence>MEHRLNILTRIVAIAAALAAVTEANRLLPRATLVKEDIDPNIAGGDIAEPGQFPWQVSIQATNCQSGWHLCGGTLITPEWVLTAAHCLDHERSKWLWVVTGDNDLTVDEGTEQFLLVDYFIQHPDYKYWATPYEDDVGLIHLSTPARIDTFTQPAKLPSLPTDTLLDPSTECGWGQMADGVVGPAVLHYATVPLRDPQDCTAAYDFTDPNIICAGQDNIGFCSGDNGGGLQLWSNEDNQMVIGGISSWRSGCAEKLKIGGYV</sequence>
<dbReference type="InterPro" id="IPR001254">
    <property type="entry name" value="Trypsin_dom"/>
</dbReference>
<dbReference type="FunFam" id="2.40.10.10:FF:000004">
    <property type="entry name" value="Tryptase gamma 1"/>
    <property type="match status" value="1"/>
</dbReference>
<reference evidence="9 10" key="1">
    <citation type="submission" date="2024-05" db="EMBL/GenBank/DDBJ databases">
        <authorList>
            <person name="Wallberg A."/>
        </authorList>
    </citation>
    <scope>NUCLEOTIDE SEQUENCE [LARGE SCALE GENOMIC DNA]</scope>
</reference>
<keyword evidence="10" id="KW-1185">Reference proteome</keyword>
<evidence type="ECO:0000313" key="10">
    <source>
        <dbReference type="Proteomes" id="UP001497623"/>
    </source>
</evidence>
<dbReference type="PROSITE" id="PS00134">
    <property type="entry name" value="TRYPSIN_HIS"/>
    <property type="match status" value="1"/>
</dbReference>
<protein>
    <recommendedName>
        <fullName evidence="8">Peptidase S1 domain-containing protein</fullName>
    </recommendedName>
</protein>
<dbReference type="InterPro" id="IPR009003">
    <property type="entry name" value="Peptidase_S1_PA"/>
</dbReference>
<name>A0AAV2RVE0_MEGNR</name>
<dbReference type="GO" id="GO:0005615">
    <property type="term" value="C:extracellular space"/>
    <property type="evidence" value="ECO:0007669"/>
    <property type="project" value="TreeGrafter"/>
</dbReference>
<organism evidence="9 10">
    <name type="scientific">Meganyctiphanes norvegica</name>
    <name type="common">Northern krill</name>
    <name type="synonym">Thysanopoda norvegica</name>
    <dbReference type="NCBI Taxonomy" id="48144"/>
    <lineage>
        <taxon>Eukaryota</taxon>
        <taxon>Metazoa</taxon>
        <taxon>Ecdysozoa</taxon>
        <taxon>Arthropoda</taxon>
        <taxon>Crustacea</taxon>
        <taxon>Multicrustacea</taxon>
        <taxon>Malacostraca</taxon>
        <taxon>Eumalacostraca</taxon>
        <taxon>Eucarida</taxon>
        <taxon>Euphausiacea</taxon>
        <taxon>Euphausiidae</taxon>
        <taxon>Meganyctiphanes</taxon>
    </lineage>
</organism>
<dbReference type="PRINTS" id="PR00722">
    <property type="entry name" value="CHYMOTRYPSIN"/>
</dbReference>
<gene>
    <name evidence="9" type="ORF">MNOR_LOCUS29011</name>
</gene>
<comment type="subcellular location">
    <subcellularLocation>
        <location evidence="1">Secreted</location>
    </subcellularLocation>
</comment>
<evidence type="ECO:0000256" key="2">
    <source>
        <dbReference type="ARBA" id="ARBA00022525"/>
    </source>
</evidence>
<evidence type="ECO:0000256" key="6">
    <source>
        <dbReference type="ARBA" id="ARBA00023157"/>
    </source>
</evidence>
<dbReference type="InterPro" id="IPR050127">
    <property type="entry name" value="Serine_Proteases_S1"/>
</dbReference>
<dbReference type="PROSITE" id="PS50240">
    <property type="entry name" value="TRYPSIN_DOM"/>
    <property type="match status" value="1"/>
</dbReference>
<dbReference type="CDD" id="cd00190">
    <property type="entry name" value="Tryp_SPc"/>
    <property type="match status" value="1"/>
</dbReference>
<dbReference type="InterPro" id="IPR018114">
    <property type="entry name" value="TRYPSIN_HIS"/>
</dbReference>
<evidence type="ECO:0000256" key="7">
    <source>
        <dbReference type="SAM" id="SignalP"/>
    </source>
</evidence>
<evidence type="ECO:0000313" key="9">
    <source>
        <dbReference type="EMBL" id="CAL4142088.1"/>
    </source>
</evidence>
<evidence type="ECO:0000259" key="8">
    <source>
        <dbReference type="PROSITE" id="PS50240"/>
    </source>
</evidence>
<evidence type="ECO:0000256" key="4">
    <source>
        <dbReference type="ARBA" id="ARBA00022801"/>
    </source>
</evidence>
<dbReference type="GO" id="GO:0004252">
    <property type="term" value="F:serine-type endopeptidase activity"/>
    <property type="evidence" value="ECO:0007669"/>
    <property type="project" value="InterPro"/>
</dbReference>
<keyword evidence="6" id="KW-1015">Disulfide bond</keyword>
<dbReference type="SUPFAM" id="SSF50494">
    <property type="entry name" value="Trypsin-like serine proteases"/>
    <property type="match status" value="1"/>
</dbReference>
<keyword evidence="7" id="KW-0732">Signal</keyword>
<keyword evidence="5" id="KW-0720">Serine protease</keyword>
<accession>A0AAV2RVE0</accession>
<dbReference type="Pfam" id="PF00089">
    <property type="entry name" value="Trypsin"/>
    <property type="match status" value="1"/>
</dbReference>
<keyword evidence="4" id="KW-0378">Hydrolase</keyword>
<dbReference type="PANTHER" id="PTHR24264:SF65">
    <property type="entry name" value="SRCR DOMAIN-CONTAINING PROTEIN"/>
    <property type="match status" value="1"/>
</dbReference>
<dbReference type="InterPro" id="IPR001314">
    <property type="entry name" value="Peptidase_S1A"/>
</dbReference>
<feature type="domain" description="Peptidase S1" evidence="8">
    <location>
        <begin position="42"/>
        <end position="262"/>
    </location>
</feature>
<keyword evidence="2" id="KW-0964">Secreted</keyword>
<dbReference type="GO" id="GO:0006508">
    <property type="term" value="P:proteolysis"/>
    <property type="evidence" value="ECO:0007669"/>
    <property type="project" value="UniProtKB-KW"/>
</dbReference>
<proteinExistence type="predicted"/>
<feature type="signal peptide" evidence="7">
    <location>
        <begin position="1"/>
        <end position="24"/>
    </location>
</feature>
<keyword evidence="3" id="KW-0645">Protease</keyword>
<feature type="chain" id="PRO_5043573272" description="Peptidase S1 domain-containing protein" evidence="7">
    <location>
        <begin position="25"/>
        <end position="262"/>
    </location>
</feature>
<feature type="non-terminal residue" evidence="9">
    <location>
        <position position="262"/>
    </location>
</feature>
<dbReference type="Gene3D" id="2.40.10.10">
    <property type="entry name" value="Trypsin-like serine proteases"/>
    <property type="match status" value="1"/>
</dbReference>
<evidence type="ECO:0000256" key="3">
    <source>
        <dbReference type="ARBA" id="ARBA00022670"/>
    </source>
</evidence>
<comment type="caution">
    <text evidence="9">The sequence shown here is derived from an EMBL/GenBank/DDBJ whole genome shotgun (WGS) entry which is preliminary data.</text>
</comment>
<evidence type="ECO:0000256" key="1">
    <source>
        <dbReference type="ARBA" id="ARBA00004613"/>
    </source>
</evidence>
<dbReference type="InterPro" id="IPR043504">
    <property type="entry name" value="Peptidase_S1_PA_chymotrypsin"/>
</dbReference>
<dbReference type="AlphaFoldDB" id="A0AAV2RVE0"/>
<dbReference type="SMART" id="SM00020">
    <property type="entry name" value="Tryp_SPc"/>
    <property type="match status" value="1"/>
</dbReference>
<dbReference type="Proteomes" id="UP001497623">
    <property type="component" value="Unassembled WGS sequence"/>
</dbReference>
<dbReference type="EMBL" id="CAXKWB010032946">
    <property type="protein sequence ID" value="CAL4142088.1"/>
    <property type="molecule type" value="Genomic_DNA"/>
</dbReference>
<dbReference type="PANTHER" id="PTHR24264">
    <property type="entry name" value="TRYPSIN-RELATED"/>
    <property type="match status" value="1"/>
</dbReference>
<evidence type="ECO:0000256" key="5">
    <source>
        <dbReference type="ARBA" id="ARBA00022825"/>
    </source>
</evidence>